<evidence type="ECO:0000256" key="5">
    <source>
        <dbReference type="SAM" id="Phobius"/>
    </source>
</evidence>
<evidence type="ECO:0000313" key="7">
    <source>
        <dbReference type="EMBL" id="MCK8488211.1"/>
    </source>
</evidence>
<sequence length="155" mass="16926">MLTKGDLTTSELLLLNSEMNKREKSLGLAYLMLLAGHLGVHRFYLKRIASGVVQLCLFILAFVLYFVFAIAAGIESVDSPETAYSLLLLIPVILFGLALTVWVIVDACLLPGLVRDWNAKLEQSLVEQISAFRATAEFAKPEADGTGNSGRPLDL</sequence>
<name>A0A9X2BTR1_9BACL</name>
<protein>
    <submittedName>
        <fullName evidence="7">TM2 domain-containing protein</fullName>
    </submittedName>
</protein>
<organism evidence="7 8">
    <name type="scientific">Paenibacillus mellifer</name>
    <dbReference type="NCBI Taxonomy" id="2937794"/>
    <lineage>
        <taxon>Bacteria</taxon>
        <taxon>Bacillati</taxon>
        <taxon>Bacillota</taxon>
        <taxon>Bacilli</taxon>
        <taxon>Bacillales</taxon>
        <taxon>Paenibacillaceae</taxon>
        <taxon>Paenibacillus</taxon>
    </lineage>
</organism>
<dbReference type="Pfam" id="PF05154">
    <property type="entry name" value="TM2"/>
    <property type="match status" value="1"/>
</dbReference>
<evidence type="ECO:0000256" key="2">
    <source>
        <dbReference type="ARBA" id="ARBA00022692"/>
    </source>
</evidence>
<evidence type="ECO:0000256" key="3">
    <source>
        <dbReference type="ARBA" id="ARBA00022989"/>
    </source>
</evidence>
<dbReference type="AlphaFoldDB" id="A0A9X2BTR1"/>
<keyword evidence="3 5" id="KW-1133">Transmembrane helix</keyword>
<keyword evidence="4 5" id="KW-0472">Membrane</keyword>
<evidence type="ECO:0000256" key="1">
    <source>
        <dbReference type="ARBA" id="ARBA00004141"/>
    </source>
</evidence>
<evidence type="ECO:0000256" key="4">
    <source>
        <dbReference type="ARBA" id="ARBA00023136"/>
    </source>
</evidence>
<reference evidence="7" key="1">
    <citation type="submission" date="2022-04" db="EMBL/GenBank/DDBJ databases">
        <authorList>
            <person name="Seo M.-J."/>
        </authorList>
    </citation>
    <scope>NUCLEOTIDE SEQUENCE</scope>
    <source>
        <strain evidence="7">MBLB2552</strain>
    </source>
</reference>
<feature type="transmembrane region" description="Helical" evidence="5">
    <location>
        <begin position="52"/>
        <end position="74"/>
    </location>
</feature>
<keyword evidence="2 5" id="KW-0812">Transmembrane</keyword>
<comment type="subcellular location">
    <subcellularLocation>
        <location evidence="1">Membrane</location>
        <topology evidence="1">Multi-pass membrane protein</topology>
    </subcellularLocation>
</comment>
<dbReference type="Proteomes" id="UP001139534">
    <property type="component" value="Unassembled WGS sequence"/>
</dbReference>
<evidence type="ECO:0000259" key="6">
    <source>
        <dbReference type="Pfam" id="PF05154"/>
    </source>
</evidence>
<feature type="domain" description="TM2" evidence="6">
    <location>
        <begin position="23"/>
        <end position="67"/>
    </location>
</feature>
<feature type="transmembrane region" description="Helical" evidence="5">
    <location>
        <begin position="86"/>
        <end position="110"/>
    </location>
</feature>
<dbReference type="EMBL" id="JALPRK010000011">
    <property type="protein sequence ID" value="MCK8488211.1"/>
    <property type="molecule type" value="Genomic_DNA"/>
</dbReference>
<dbReference type="InterPro" id="IPR007829">
    <property type="entry name" value="TM2"/>
</dbReference>
<dbReference type="RefSeq" id="WP_248552290.1">
    <property type="nucleotide sequence ID" value="NZ_JALPRK010000011.1"/>
</dbReference>
<feature type="transmembrane region" description="Helical" evidence="5">
    <location>
        <begin position="27"/>
        <end position="45"/>
    </location>
</feature>
<accession>A0A9X2BTR1</accession>
<proteinExistence type="predicted"/>
<evidence type="ECO:0000313" key="8">
    <source>
        <dbReference type="Proteomes" id="UP001139534"/>
    </source>
</evidence>
<keyword evidence="8" id="KW-1185">Reference proteome</keyword>
<gene>
    <name evidence="7" type="ORF">M0651_13600</name>
</gene>
<dbReference type="GO" id="GO:0016020">
    <property type="term" value="C:membrane"/>
    <property type="evidence" value="ECO:0007669"/>
    <property type="project" value="UniProtKB-SubCell"/>
</dbReference>
<comment type="caution">
    <text evidence="7">The sequence shown here is derived from an EMBL/GenBank/DDBJ whole genome shotgun (WGS) entry which is preliminary data.</text>
</comment>